<dbReference type="EMBL" id="BSXT01005608">
    <property type="protein sequence ID" value="GMF61000.1"/>
    <property type="molecule type" value="Genomic_DNA"/>
</dbReference>
<reference evidence="2" key="1">
    <citation type="submission" date="2023-04" db="EMBL/GenBank/DDBJ databases">
        <title>Phytophthora fragariaefolia NBRC 109709.</title>
        <authorList>
            <person name="Ichikawa N."/>
            <person name="Sato H."/>
            <person name="Tonouchi N."/>
        </authorList>
    </citation>
    <scope>NUCLEOTIDE SEQUENCE</scope>
    <source>
        <strain evidence="2">NBRC 109709</strain>
    </source>
</reference>
<feature type="region of interest" description="Disordered" evidence="1">
    <location>
        <begin position="128"/>
        <end position="169"/>
    </location>
</feature>
<feature type="region of interest" description="Disordered" evidence="1">
    <location>
        <begin position="76"/>
        <end position="110"/>
    </location>
</feature>
<comment type="caution">
    <text evidence="2">The sequence shown here is derived from an EMBL/GenBank/DDBJ whole genome shotgun (WGS) entry which is preliminary data.</text>
</comment>
<dbReference type="AlphaFoldDB" id="A0A9W6YDP6"/>
<proteinExistence type="predicted"/>
<dbReference type="OrthoDB" id="127528at2759"/>
<evidence type="ECO:0000313" key="2">
    <source>
        <dbReference type="EMBL" id="GMF61000.1"/>
    </source>
</evidence>
<name>A0A9W6YDP6_9STRA</name>
<sequence>MNEDLVSSDGDTCISEVMREVHEEEDDDFAGNQDRSVPEVPRSYYDPLGHVDEEEYDEHEFAVARRGPSGFISIRIDLSSRKTAPQTEDESTNLRPYQAPGMDPTDASQVPGAEGYAEFEAMAEEKQYAEVPPPSAGANVGPTTPAPPAGPSPPVRPGSALAATSSEQGAYVPPPAVPLATDAAQMLASLVNMFSLQQQPIATSQQQMHAFMVQQARFQQAMYEMQARANRQKQKAIHVGHQHARDSEALVLPAELACGHELVRLVELPSHVEGHDRSCSTL</sequence>
<gene>
    <name evidence="2" type="ORF">Pfra01_002654000</name>
</gene>
<feature type="region of interest" description="Disordered" evidence="1">
    <location>
        <begin position="1"/>
        <end position="47"/>
    </location>
</feature>
<organism evidence="2 3">
    <name type="scientific">Phytophthora fragariaefolia</name>
    <dbReference type="NCBI Taxonomy" id="1490495"/>
    <lineage>
        <taxon>Eukaryota</taxon>
        <taxon>Sar</taxon>
        <taxon>Stramenopiles</taxon>
        <taxon>Oomycota</taxon>
        <taxon>Peronosporomycetes</taxon>
        <taxon>Peronosporales</taxon>
        <taxon>Peronosporaceae</taxon>
        <taxon>Phytophthora</taxon>
    </lineage>
</organism>
<dbReference type="Proteomes" id="UP001165121">
    <property type="component" value="Unassembled WGS sequence"/>
</dbReference>
<keyword evidence="3" id="KW-1185">Reference proteome</keyword>
<feature type="compositionally biased region" description="Pro residues" evidence="1">
    <location>
        <begin position="144"/>
        <end position="156"/>
    </location>
</feature>
<protein>
    <submittedName>
        <fullName evidence="2">Unnamed protein product</fullName>
    </submittedName>
</protein>
<accession>A0A9W6YDP6</accession>
<evidence type="ECO:0000256" key="1">
    <source>
        <dbReference type="SAM" id="MobiDB-lite"/>
    </source>
</evidence>
<evidence type="ECO:0000313" key="3">
    <source>
        <dbReference type="Proteomes" id="UP001165121"/>
    </source>
</evidence>